<protein>
    <submittedName>
        <fullName evidence="1">Uncharacterized protein</fullName>
    </submittedName>
</protein>
<evidence type="ECO:0000313" key="2">
    <source>
        <dbReference type="Proteomes" id="UP000283762"/>
    </source>
</evidence>
<comment type="caution">
    <text evidence="1">The sequence shown here is derived from an EMBL/GenBank/DDBJ whole genome shotgun (WGS) entry which is preliminary data.</text>
</comment>
<proteinExistence type="predicted"/>
<name>A0A414PFR5_BACSE</name>
<organism evidence="1 2">
    <name type="scientific">Bacteroides stercoris</name>
    <dbReference type="NCBI Taxonomy" id="46506"/>
    <lineage>
        <taxon>Bacteria</taxon>
        <taxon>Pseudomonadati</taxon>
        <taxon>Bacteroidota</taxon>
        <taxon>Bacteroidia</taxon>
        <taxon>Bacteroidales</taxon>
        <taxon>Bacteroidaceae</taxon>
        <taxon>Bacteroides</taxon>
    </lineage>
</organism>
<sequence>MYFDTLSFLFMKKTMCTLSDAYDKRTEEWKREVFRIRGSLGQERIPGKKGFRTRKDFSQERWKVRRCCRKWLVTLLKIKKDERLLHVFPGATPAA</sequence>
<dbReference type="Proteomes" id="UP000283762">
    <property type="component" value="Unassembled WGS sequence"/>
</dbReference>
<evidence type="ECO:0000313" key="1">
    <source>
        <dbReference type="EMBL" id="RHF65988.1"/>
    </source>
</evidence>
<dbReference type="AlphaFoldDB" id="A0A414PFR5"/>
<accession>A0A414PFR5</accession>
<gene>
    <name evidence="1" type="ORF">DW668_19075</name>
</gene>
<reference evidence="1 2" key="1">
    <citation type="submission" date="2018-08" db="EMBL/GenBank/DDBJ databases">
        <title>A genome reference for cultivated species of the human gut microbiota.</title>
        <authorList>
            <person name="Zou Y."/>
            <person name="Xue W."/>
            <person name="Luo G."/>
        </authorList>
    </citation>
    <scope>NUCLEOTIDE SEQUENCE [LARGE SCALE GENOMIC DNA]</scope>
    <source>
        <strain evidence="1 2">AM25-16</strain>
    </source>
</reference>
<dbReference type="EMBL" id="QRHJ01000145">
    <property type="protein sequence ID" value="RHF65988.1"/>
    <property type="molecule type" value="Genomic_DNA"/>
</dbReference>